<dbReference type="Proteomes" id="UP001597357">
    <property type="component" value="Unassembled WGS sequence"/>
</dbReference>
<keyword evidence="1" id="KW-0812">Transmembrane</keyword>
<evidence type="ECO:0000313" key="3">
    <source>
        <dbReference type="Proteomes" id="UP001597357"/>
    </source>
</evidence>
<accession>A0ABW5SBJ8</accession>
<proteinExistence type="predicted"/>
<evidence type="ECO:0000256" key="1">
    <source>
        <dbReference type="SAM" id="Phobius"/>
    </source>
</evidence>
<comment type="caution">
    <text evidence="2">The sequence shown here is derived from an EMBL/GenBank/DDBJ whole genome shotgun (WGS) entry which is preliminary data.</text>
</comment>
<evidence type="ECO:0000313" key="2">
    <source>
        <dbReference type="EMBL" id="MFD2696750.1"/>
    </source>
</evidence>
<feature type="transmembrane region" description="Helical" evidence="1">
    <location>
        <begin position="46"/>
        <end position="62"/>
    </location>
</feature>
<dbReference type="RefSeq" id="WP_379043397.1">
    <property type="nucleotide sequence ID" value="NZ_JBHULZ010000008.1"/>
</dbReference>
<gene>
    <name evidence="2" type="ORF">ACFSQ0_01995</name>
</gene>
<feature type="transmembrane region" description="Helical" evidence="1">
    <location>
        <begin position="7"/>
        <end position="26"/>
    </location>
</feature>
<reference evidence="3" key="1">
    <citation type="journal article" date="2019" name="Int. J. Syst. Evol. Microbiol.">
        <title>The Global Catalogue of Microorganisms (GCM) 10K type strain sequencing project: providing services to taxonomists for standard genome sequencing and annotation.</title>
        <authorList>
            <consortium name="The Broad Institute Genomics Platform"/>
            <consortium name="The Broad Institute Genome Sequencing Center for Infectious Disease"/>
            <person name="Wu L."/>
            <person name="Ma J."/>
        </authorList>
    </citation>
    <scope>NUCLEOTIDE SEQUENCE [LARGE SCALE GENOMIC DNA]</scope>
    <source>
        <strain evidence="3">KCTC 42255</strain>
    </source>
</reference>
<evidence type="ECO:0008006" key="4">
    <source>
        <dbReference type="Google" id="ProtNLM"/>
    </source>
</evidence>
<keyword evidence="1" id="KW-1133">Transmembrane helix</keyword>
<keyword evidence="3" id="KW-1185">Reference proteome</keyword>
<sequence>MQNTLKYVLLLFGVIIISLASHKILFDFQPIKSDQPFTEQPLPQNIAMLFTGLLLLLAGFSFRKRK</sequence>
<organism evidence="2 3">
    <name type="scientific">Mesonia sediminis</name>
    <dbReference type="NCBI Taxonomy" id="1703946"/>
    <lineage>
        <taxon>Bacteria</taxon>
        <taxon>Pseudomonadati</taxon>
        <taxon>Bacteroidota</taxon>
        <taxon>Flavobacteriia</taxon>
        <taxon>Flavobacteriales</taxon>
        <taxon>Flavobacteriaceae</taxon>
        <taxon>Mesonia</taxon>
    </lineage>
</organism>
<name>A0ABW5SBJ8_9FLAO</name>
<protein>
    <recommendedName>
        <fullName evidence="4">LPXTG cell wall anchor domain-containing protein</fullName>
    </recommendedName>
</protein>
<dbReference type="EMBL" id="JBHULZ010000008">
    <property type="protein sequence ID" value="MFD2696750.1"/>
    <property type="molecule type" value="Genomic_DNA"/>
</dbReference>
<keyword evidence="1" id="KW-0472">Membrane</keyword>